<dbReference type="EMBL" id="AMQN01012085">
    <property type="status" value="NOT_ANNOTATED_CDS"/>
    <property type="molecule type" value="Genomic_DNA"/>
</dbReference>
<dbReference type="SUPFAM" id="SSF53474">
    <property type="entry name" value="alpha/beta-Hydrolases"/>
    <property type="match status" value="1"/>
</dbReference>
<dbReference type="GO" id="GO:0005737">
    <property type="term" value="C:cytoplasm"/>
    <property type="evidence" value="ECO:0007669"/>
    <property type="project" value="UniProtKB-SubCell"/>
</dbReference>
<sequence>VLSPPVLLLHGMAFKAETWRDLGTLTLLGAMGHRAVAVDLPGFGKTNAADLTRAERATFLREFTRILSLVKPVLVSPSMSGGYALPYLLTNPCESTGLCSGYIPIAPVDTGSFQPEVYQQAGALPVAIVYGSKDDTLGEVSLKNLSNFPNNEPICFEDAGHACYMNEPAEWHKTIYNFL</sequence>
<feature type="non-terminal residue" evidence="5">
    <location>
        <position position="179"/>
    </location>
</feature>
<dbReference type="EnsemblMetazoa" id="CapteT38827">
    <property type="protein sequence ID" value="CapteP38827"/>
    <property type="gene ID" value="CapteG38827"/>
</dbReference>
<dbReference type="HOGENOM" id="CLU_020336_28_0_1"/>
<evidence type="ECO:0000256" key="1">
    <source>
        <dbReference type="ARBA" id="ARBA00004496"/>
    </source>
</evidence>
<feature type="non-terminal residue" evidence="5">
    <location>
        <position position="1"/>
    </location>
</feature>
<organism evidence="5">
    <name type="scientific">Capitella teleta</name>
    <name type="common">Polychaete worm</name>
    <dbReference type="NCBI Taxonomy" id="283909"/>
    <lineage>
        <taxon>Eukaryota</taxon>
        <taxon>Metazoa</taxon>
        <taxon>Spiralia</taxon>
        <taxon>Lophotrochozoa</taxon>
        <taxon>Annelida</taxon>
        <taxon>Polychaeta</taxon>
        <taxon>Sedentaria</taxon>
        <taxon>Scolecida</taxon>
        <taxon>Capitellidae</taxon>
        <taxon>Capitella</taxon>
    </lineage>
</organism>
<evidence type="ECO:0000259" key="4">
    <source>
        <dbReference type="Pfam" id="PF12697"/>
    </source>
</evidence>
<dbReference type="PANTHER" id="PTHR46197:SF3">
    <property type="entry name" value="AB HYDROLASE-1 DOMAIN-CONTAINING PROTEIN"/>
    <property type="match status" value="1"/>
</dbReference>
<dbReference type="Proteomes" id="UP000014760">
    <property type="component" value="Unassembled WGS sequence"/>
</dbReference>
<protein>
    <recommendedName>
        <fullName evidence="4">AB hydrolase-1 domain-containing protein</fullName>
    </recommendedName>
</protein>
<keyword evidence="7" id="KW-1185">Reference proteome</keyword>
<comment type="subcellular location">
    <subcellularLocation>
        <location evidence="1">Cytoplasm</location>
    </subcellularLocation>
</comment>
<evidence type="ECO:0000256" key="2">
    <source>
        <dbReference type="ARBA" id="ARBA00022490"/>
    </source>
</evidence>
<dbReference type="InterPro" id="IPR029058">
    <property type="entry name" value="AB_hydrolase_fold"/>
</dbReference>
<evidence type="ECO:0000313" key="7">
    <source>
        <dbReference type="Proteomes" id="UP000014760"/>
    </source>
</evidence>
<evidence type="ECO:0000256" key="3">
    <source>
        <dbReference type="ARBA" id="ARBA00037942"/>
    </source>
</evidence>
<evidence type="ECO:0000313" key="5">
    <source>
        <dbReference type="EMBL" id="ELT94930.1"/>
    </source>
</evidence>
<reference evidence="5 7" key="2">
    <citation type="journal article" date="2013" name="Nature">
        <title>Insights into bilaterian evolution from three spiralian genomes.</title>
        <authorList>
            <person name="Simakov O."/>
            <person name="Marletaz F."/>
            <person name="Cho S.J."/>
            <person name="Edsinger-Gonzales E."/>
            <person name="Havlak P."/>
            <person name="Hellsten U."/>
            <person name="Kuo D.H."/>
            <person name="Larsson T."/>
            <person name="Lv J."/>
            <person name="Arendt D."/>
            <person name="Savage R."/>
            <person name="Osoegawa K."/>
            <person name="de Jong P."/>
            <person name="Grimwood J."/>
            <person name="Chapman J.A."/>
            <person name="Shapiro H."/>
            <person name="Aerts A."/>
            <person name="Otillar R.P."/>
            <person name="Terry A.Y."/>
            <person name="Boore J.L."/>
            <person name="Grigoriev I.V."/>
            <person name="Lindberg D.R."/>
            <person name="Seaver E.C."/>
            <person name="Weisblat D.A."/>
            <person name="Putnam N.H."/>
            <person name="Rokhsar D.S."/>
        </authorList>
    </citation>
    <scope>NUCLEOTIDE SEQUENCE</scope>
    <source>
        <strain evidence="5 7">I ESC-2004</strain>
    </source>
</reference>
<dbReference type="STRING" id="283909.R7TV90"/>
<dbReference type="PANTHER" id="PTHR46197">
    <property type="entry name" value="PROTEIN ABHD14B-LIKE"/>
    <property type="match status" value="1"/>
</dbReference>
<accession>R7TV90</accession>
<gene>
    <name evidence="5" type="ORF">CAPTEDRAFT_38827</name>
</gene>
<dbReference type="InterPro" id="IPR000073">
    <property type="entry name" value="AB_hydrolase_1"/>
</dbReference>
<name>R7TV90_CAPTE</name>
<dbReference type="OMA" id="DPATWHR"/>
<reference evidence="6" key="3">
    <citation type="submission" date="2015-06" db="UniProtKB">
        <authorList>
            <consortium name="EnsemblMetazoa"/>
        </authorList>
    </citation>
    <scope>IDENTIFICATION</scope>
</reference>
<reference evidence="7" key="1">
    <citation type="submission" date="2012-12" db="EMBL/GenBank/DDBJ databases">
        <authorList>
            <person name="Hellsten U."/>
            <person name="Grimwood J."/>
            <person name="Chapman J.A."/>
            <person name="Shapiro H."/>
            <person name="Aerts A."/>
            <person name="Otillar R.P."/>
            <person name="Terry A.Y."/>
            <person name="Boore J.L."/>
            <person name="Simakov O."/>
            <person name="Marletaz F."/>
            <person name="Cho S.-J."/>
            <person name="Edsinger-Gonzales E."/>
            <person name="Havlak P."/>
            <person name="Kuo D.-H."/>
            <person name="Larsson T."/>
            <person name="Lv J."/>
            <person name="Arendt D."/>
            <person name="Savage R."/>
            <person name="Osoegawa K."/>
            <person name="de Jong P."/>
            <person name="Lindberg D.R."/>
            <person name="Seaver E.C."/>
            <person name="Weisblat D.A."/>
            <person name="Putnam N.H."/>
            <person name="Grigoriev I.V."/>
            <person name="Rokhsar D.S."/>
        </authorList>
    </citation>
    <scope>NUCLEOTIDE SEQUENCE</scope>
    <source>
        <strain evidence="7">I ESC-2004</strain>
    </source>
</reference>
<dbReference type="Gene3D" id="3.40.50.1820">
    <property type="entry name" value="alpha/beta hydrolase"/>
    <property type="match status" value="1"/>
</dbReference>
<dbReference type="AlphaFoldDB" id="R7TV90"/>
<keyword evidence="2" id="KW-0963">Cytoplasm</keyword>
<proteinExistence type="inferred from homology"/>
<dbReference type="OrthoDB" id="284184at2759"/>
<evidence type="ECO:0000313" key="6">
    <source>
        <dbReference type="EnsemblMetazoa" id="CapteP38827"/>
    </source>
</evidence>
<dbReference type="EMBL" id="KB309282">
    <property type="protein sequence ID" value="ELT94930.1"/>
    <property type="molecule type" value="Genomic_DNA"/>
</dbReference>
<comment type="similarity">
    <text evidence="3">Belongs to the AB hydrolase superfamily. ABHD14 family.</text>
</comment>
<dbReference type="Pfam" id="PF12697">
    <property type="entry name" value="Abhydrolase_6"/>
    <property type="match status" value="1"/>
</dbReference>
<feature type="domain" description="AB hydrolase-1" evidence="4">
    <location>
        <begin position="6"/>
        <end position="123"/>
    </location>
</feature>